<evidence type="ECO:0000313" key="2">
    <source>
        <dbReference type="Proteomes" id="UP000482800"/>
    </source>
</evidence>
<protein>
    <submittedName>
        <fullName evidence="1">Uncharacterized protein</fullName>
    </submittedName>
</protein>
<reference evidence="1 2" key="2">
    <citation type="submission" date="2020-03" db="EMBL/GenBank/DDBJ databases">
        <authorList>
            <person name="Ichikawa N."/>
            <person name="Kimura A."/>
            <person name="Kitahashi Y."/>
            <person name="Uohara A."/>
        </authorList>
    </citation>
    <scope>NUCLEOTIDE SEQUENCE [LARGE SCALE GENOMIC DNA]</scope>
    <source>
        <strain evidence="1 2">NBRC 108639</strain>
    </source>
</reference>
<reference evidence="1 2" key="1">
    <citation type="submission" date="2020-03" db="EMBL/GenBank/DDBJ databases">
        <title>Whole genome shotgun sequence of Phytohabitans houttuyneae NBRC 108639.</title>
        <authorList>
            <person name="Komaki H."/>
            <person name="Tamura T."/>
        </authorList>
    </citation>
    <scope>NUCLEOTIDE SEQUENCE [LARGE SCALE GENOMIC DNA]</scope>
    <source>
        <strain evidence="1 2">NBRC 108639</strain>
    </source>
</reference>
<name>A0A6V8KGW3_9ACTN</name>
<comment type="caution">
    <text evidence="1">The sequence shown here is derived from an EMBL/GenBank/DDBJ whole genome shotgun (WGS) entry which is preliminary data.</text>
</comment>
<evidence type="ECO:0000313" key="1">
    <source>
        <dbReference type="EMBL" id="GFJ81329.1"/>
    </source>
</evidence>
<dbReference type="Proteomes" id="UP000482800">
    <property type="component" value="Unassembled WGS sequence"/>
</dbReference>
<dbReference type="AlphaFoldDB" id="A0A6V8KGW3"/>
<sequence>MAFSFTSAGTVPNCSDVHGTGDSPPRGRTAVLFVRVPGHTRYYYEQPLRFDAARQTWRANRVVVGDQTSAGQRFELHAYAVSDSYAAELSTHDGEPYWVPSVPGERLGWTTVKRDDNAGSC</sequence>
<dbReference type="EMBL" id="BLPF01000002">
    <property type="protein sequence ID" value="GFJ81329.1"/>
    <property type="molecule type" value="Genomic_DNA"/>
</dbReference>
<keyword evidence="2" id="KW-1185">Reference proteome</keyword>
<organism evidence="1 2">
    <name type="scientific">Phytohabitans houttuyneae</name>
    <dbReference type="NCBI Taxonomy" id="1076126"/>
    <lineage>
        <taxon>Bacteria</taxon>
        <taxon>Bacillati</taxon>
        <taxon>Actinomycetota</taxon>
        <taxon>Actinomycetes</taxon>
        <taxon>Micromonosporales</taxon>
        <taxon>Micromonosporaceae</taxon>
    </lineage>
</organism>
<gene>
    <name evidence="1" type="ORF">Phou_055090</name>
</gene>
<proteinExistence type="predicted"/>
<accession>A0A6V8KGW3</accession>